<dbReference type="Gene3D" id="3.40.50.720">
    <property type="entry name" value="NAD(P)-binding Rossmann-like Domain"/>
    <property type="match status" value="1"/>
</dbReference>
<gene>
    <name evidence="5" type="ORF">DFR85_00335</name>
</gene>
<evidence type="ECO:0000256" key="2">
    <source>
        <dbReference type="ARBA" id="ARBA00023002"/>
    </source>
</evidence>
<keyword evidence="1" id="KW-0521">NADP</keyword>
<dbReference type="SMART" id="SM00829">
    <property type="entry name" value="PKS_ER"/>
    <property type="match status" value="1"/>
</dbReference>
<dbReference type="SUPFAM" id="SSF51735">
    <property type="entry name" value="NAD(P)-binding Rossmann-fold domains"/>
    <property type="match status" value="1"/>
</dbReference>
<dbReference type="EMBL" id="CP029289">
    <property type="protein sequence ID" value="AWR95840.1"/>
    <property type="molecule type" value="Genomic_DNA"/>
</dbReference>
<dbReference type="GO" id="GO:0043168">
    <property type="term" value="F:anion binding"/>
    <property type="evidence" value="ECO:0007669"/>
    <property type="project" value="UniProtKB-ARBA"/>
</dbReference>
<dbReference type="GO" id="GO:0016491">
    <property type="term" value="F:oxidoreductase activity"/>
    <property type="evidence" value="ECO:0007669"/>
    <property type="project" value="UniProtKB-KW"/>
</dbReference>
<dbReference type="Proteomes" id="UP000248044">
    <property type="component" value="Chromosome"/>
</dbReference>
<reference evidence="5 6" key="1">
    <citation type="submission" date="2018-05" db="EMBL/GenBank/DDBJ databases">
        <title>Complete Genome Sequences of Extremely Thermoacidophilic, Metal-Mobilizing Type-Strain Members of the Archaeal Family Sulfolobaceae: Acidianus brierleyi DSM-1651T, Acidianus sulfidivorans DSM-18786T, Metallosphaera hakonensis DSM-7519T, and Metallosphaera prunae DSM-10039T.</title>
        <authorList>
            <person name="Counts J.A."/>
            <person name="Kelly R.M."/>
        </authorList>
    </citation>
    <scope>NUCLEOTIDE SEQUENCE [LARGE SCALE GENOMIC DNA]</scope>
    <source>
        <strain evidence="5 6">DSM 1651</strain>
    </source>
</reference>
<keyword evidence="2" id="KW-0560">Oxidoreductase</keyword>
<dbReference type="Gene3D" id="3.90.180.10">
    <property type="entry name" value="Medium-chain alcohol dehydrogenases, catalytic domain"/>
    <property type="match status" value="1"/>
</dbReference>
<evidence type="ECO:0000259" key="4">
    <source>
        <dbReference type="SMART" id="SM00829"/>
    </source>
</evidence>
<evidence type="ECO:0000313" key="5">
    <source>
        <dbReference type="EMBL" id="AWR95840.1"/>
    </source>
</evidence>
<dbReference type="InterPro" id="IPR013154">
    <property type="entry name" value="ADH-like_N"/>
</dbReference>
<dbReference type="InterPro" id="IPR011032">
    <property type="entry name" value="GroES-like_sf"/>
</dbReference>
<dbReference type="KEGG" id="abri:DFR85_00335"/>
<sequence>MKALVFDKNGIENLKYSDVDMPMIKDDEVLVKIVKSGVTQLDYMTISSMKVNPIPHIAGSEFSGIVEEVGNNVNNVKEGDKVAVYTRTFDGNCNYCKRGLEMLCKAGRRIGIDENGGYAEYVKVPARNVIKANLDWEIMPALSISALASYHALKYSRIKKGDVVVVFGSSGNAGLFASQLAEIMGGIVVSVTNNELKVSSNVVTYTEVEEAVKNITDGEMADIVVNPLGSKYWDLGLRLLKQGGKMVFFGTLSGNKVTIDLTQAYLRHISFIGTVRGTFEEFRELTEICNKCKSFVWKEFPLSNGKEALLSLFSKERKGRILISI</sequence>
<dbReference type="Pfam" id="PF00107">
    <property type="entry name" value="ADH_zinc_N"/>
    <property type="match status" value="1"/>
</dbReference>
<dbReference type="InterPro" id="IPR050129">
    <property type="entry name" value="Zn_alcohol_dh"/>
</dbReference>
<protein>
    <submittedName>
        <fullName evidence="5">Alcohol dehydrogenase</fullName>
    </submittedName>
</protein>
<keyword evidence="3" id="KW-0119">Carbohydrate metabolism</keyword>
<dbReference type="InterPro" id="IPR013149">
    <property type="entry name" value="ADH-like_C"/>
</dbReference>
<name>A0A2U9IIJ5_9CREN</name>
<evidence type="ECO:0000313" key="6">
    <source>
        <dbReference type="Proteomes" id="UP000248044"/>
    </source>
</evidence>
<accession>A0A2U9IIJ5</accession>
<proteinExistence type="predicted"/>
<feature type="domain" description="Enoyl reductase (ER)" evidence="4">
    <location>
        <begin position="10"/>
        <end position="323"/>
    </location>
</feature>
<dbReference type="PANTHER" id="PTHR43401">
    <property type="entry name" value="L-THREONINE 3-DEHYDROGENASE"/>
    <property type="match status" value="1"/>
</dbReference>
<dbReference type="InterPro" id="IPR020843">
    <property type="entry name" value="ER"/>
</dbReference>
<organism evidence="5 6">
    <name type="scientific">Acidianus brierleyi</name>
    <dbReference type="NCBI Taxonomy" id="41673"/>
    <lineage>
        <taxon>Archaea</taxon>
        <taxon>Thermoproteota</taxon>
        <taxon>Thermoprotei</taxon>
        <taxon>Sulfolobales</taxon>
        <taxon>Sulfolobaceae</taxon>
        <taxon>Acidianus</taxon>
    </lineage>
</organism>
<evidence type="ECO:0000256" key="3">
    <source>
        <dbReference type="ARBA" id="ARBA00023277"/>
    </source>
</evidence>
<dbReference type="InterPro" id="IPR036291">
    <property type="entry name" value="NAD(P)-bd_dom_sf"/>
</dbReference>
<evidence type="ECO:0000256" key="1">
    <source>
        <dbReference type="ARBA" id="ARBA00022857"/>
    </source>
</evidence>
<dbReference type="GO" id="GO:0051262">
    <property type="term" value="P:protein tetramerization"/>
    <property type="evidence" value="ECO:0007669"/>
    <property type="project" value="UniProtKB-ARBA"/>
</dbReference>
<dbReference type="AlphaFoldDB" id="A0A2U9IIJ5"/>
<dbReference type="Pfam" id="PF08240">
    <property type="entry name" value="ADH_N"/>
    <property type="match status" value="1"/>
</dbReference>
<dbReference type="PANTHER" id="PTHR43401:SF4">
    <property type="entry name" value="D-ARABINOSE 1-DEHYDROGENASE (NADP(+))"/>
    <property type="match status" value="1"/>
</dbReference>
<keyword evidence="6" id="KW-1185">Reference proteome</keyword>
<dbReference type="SUPFAM" id="SSF50129">
    <property type="entry name" value="GroES-like"/>
    <property type="match status" value="1"/>
</dbReference>
<dbReference type="GO" id="GO:0030554">
    <property type="term" value="F:adenyl nucleotide binding"/>
    <property type="evidence" value="ECO:0007669"/>
    <property type="project" value="UniProtKB-ARBA"/>
</dbReference>